<gene>
    <name evidence="2" type="ORF">M2256_001997</name>
</gene>
<dbReference type="InterPro" id="IPR013321">
    <property type="entry name" value="Arc_rbn_hlx_hlx"/>
</dbReference>
<dbReference type="EMBL" id="JAOQNN010000002">
    <property type="protein sequence ID" value="MCW2281475.1"/>
    <property type="molecule type" value="Genomic_DNA"/>
</dbReference>
<comment type="caution">
    <text evidence="2">The sequence shown here is derived from an EMBL/GenBank/DDBJ whole genome shotgun (WGS) entry which is preliminary data.</text>
</comment>
<name>A0AAW5TQ88_9LACT</name>
<feature type="domain" description="Ribbon-helix-helix protein CopG" evidence="1">
    <location>
        <begin position="20"/>
        <end position="57"/>
    </location>
</feature>
<dbReference type="InterPro" id="IPR002145">
    <property type="entry name" value="CopG"/>
</dbReference>
<dbReference type="AlphaFoldDB" id="A0AAW5TQ88"/>
<organism evidence="2 3">
    <name type="scientific">Lactococcus lactis</name>
    <dbReference type="NCBI Taxonomy" id="1358"/>
    <lineage>
        <taxon>Bacteria</taxon>
        <taxon>Bacillati</taxon>
        <taxon>Bacillota</taxon>
        <taxon>Bacilli</taxon>
        <taxon>Lactobacillales</taxon>
        <taxon>Streptococcaceae</taxon>
        <taxon>Lactococcus</taxon>
    </lineage>
</organism>
<protein>
    <submittedName>
        <fullName evidence="2">DNA-binding protein</fullName>
    </submittedName>
</protein>
<keyword evidence="2" id="KW-0238">DNA-binding</keyword>
<accession>A0AAW5TQ88</accession>
<dbReference type="Gene3D" id="1.10.1220.10">
    <property type="entry name" value="Met repressor-like"/>
    <property type="match status" value="1"/>
</dbReference>
<dbReference type="GO" id="GO:0006355">
    <property type="term" value="P:regulation of DNA-templated transcription"/>
    <property type="evidence" value="ECO:0007669"/>
    <property type="project" value="InterPro"/>
</dbReference>
<proteinExistence type="predicted"/>
<dbReference type="Proteomes" id="UP001207687">
    <property type="component" value="Unassembled WGS sequence"/>
</dbReference>
<sequence>MTEEEKKKIGRPLRSDKPMKVVGFKLSEEEIRDLEEFAKKQKKTKSALLREIVLDHIYK</sequence>
<evidence type="ECO:0000259" key="1">
    <source>
        <dbReference type="Pfam" id="PF01402"/>
    </source>
</evidence>
<dbReference type="GO" id="GO:0003677">
    <property type="term" value="F:DNA binding"/>
    <property type="evidence" value="ECO:0007669"/>
    <property type="project" value="UniProtKB-KW"/>
</dbReference>
<evidence type="ECO:0000313" key="2">
    <source>
        <dbReference type="EMBL" id="MCW2281475.1"/>
    </source>
</evidence>
<reference evidence="2" key="1">
    <citation type="submission" date="2023-08" db="EMBL/GenBank/DDBJ databases">
        <title>Genomic analyses of the natural microbiome of Caenorhabditis elegans.</title>
        <authorList>
            <person name="Samuel B."/>
        </authorList>
    </citation>
    <scope>NUCLEOTIDE SEQUENCE</scope>
    <source>
        <strain evidence="2">BIGb0220</strain>
    </source>
</reference>
<dbReference type="RefSeq" id="WP_264654011.1">
    <property type="nucleotide sequence ID" value="NZ_JAOQNN010000002.1"/>
</dbReference>
<dbReference type="Pfam" id="PF01402">
    <property type="entry name" value="RHH_1"/>
    <property type="match status" value="1"/>
</dbReference>
<evidence type="ECO:0000313" key="3">
    <source>
        <dbReference type="Proteomes" id="UP001207687"/>
    </source>
</evidence>